<dbReference type="GO" id="GO:0031638">
    <property type="term" value="P:zymogen activation"/>
    <property type="evidence" value="ECO:0007669"/>
    <property type="project" value="TreeGrafter"/>
</dbReference>
<evidence type="ECO:0000313" key="12">
    <source>
        <dbReference type="EMBL" id="PKK17123.1"/>
    </source>
</evidence>
<reference evidence="12 13" key="1">
    <citation type="journal article" date="2013" name="Science">
        <title>Genomic diversity and evolution of the head crest in the rock pigeon.</title>
        <authorList>
            <person name="Shapiro M.D."/>
            <person name="Kronenberg Z."/>
            <person name="Li C."/>
            <person name="Domyan E.T."/>
            <person name="Pan H."/>
            <person name="Campbell M."/>
            <person name="Tan H."/>
            <person name="Huff C.D."/>
            <person name="Hu H."/>
            <person name="Vickrey A.I."/>
            <person name="Nielsen S.C."/>
            <person name="Stringham S.A."/>
            <person name="Hu H."/>
            <person name="Willerslev E."/>
            <person name="Gilbert M.T."/>
            <person name="Yandell M."/>
            <person name="Zhang G."/>
            <person name="Wang J."/>
        </authorList>
    </citation>
    <scope>NUCLEOTIDE SEQUENCE [LARGE SCALE GENOMIC DNA]</scope>
    <source>
        <tissue evidence="12">Blood</tissue>
    </source>
</reference>
<keyword evidence="13" id="KW-1185">Reference proteome</keyword>
<feature type="disulfide bond" evidence="9">
    <location>
        <begin position="312"/>
        <end position="322"/>
    </location>
</feature>
<dbReference type="EMBL" id="AKCR02000429">
    <property type="protein sequence ID" value="PKK17123.1"/>
    <property type="molecule type" value="Genomic_DNA"/>
</dbReference>
<comment type="caution">
    <text evidence="9">Lacks conserved residue(s) required for the propagation of feature annotation.</text>
</comment>
<sequence length="342" mass="35195">MMVFMTSTSLSPAKVGAGQCWGRAGAGTSLTSTPSAGTSVSTVPVPLLAGFARLVGGDTACAGRLEVRRGQTWASVCEEHVDVKAGQVVCRELGCGTLGGGGGGRLEPAPPGDTAPAWLAWVGCEKGTHWLWRCPSAPWRLQDCGPGGDAHVACDEDTDGTSGTPTPSPGVPSSTALTAAVGSVPVSTVLCVVLGTLLFLALGALAVQMCCARARRRGSLSEGSGTKLPYYVGDGVEERDPKAAAESPAQHSSPDVYDDAAAVPEVSPAPSAGDIWATVVCRQLHCGGVAKASAYAPFGHGTGRIWLHPFWCQGTEEMLHECPHFGWGQHYCGHDRDLGVTC</sequence>
<dbReference type="PROSITE" id="PS50287">
    <property type="entry name" value="SRCR_2"/>
    <property type="match status" value="2"/>
</dbReference>
<feature type="domain" description="SRCR" evidence="11">
    <location>
        <begin position="277"/>
        <end position="342"/>
    </location>
</feature>
<dbReference type="GO" id="GO:0005886">
    <property type="term" value="C:plasma membrane"/>
    <property type="evidence" value="ECO:0007669"/>
    <property type="project" value="TreeGrafter"/>
</dbReference>
<dbReference type="InParanoid" id="A0A2I0LIC6"/>
<dbReference type="GO" id="GO:0004252">
    <property type="term" value="F:serine-type endopeptidase activity"/>
    <property type="evidence" value="ECO:0007669"/>
    <property type="project" value="TreeGrafter"/>
</dbReference>
<evidence type="ECO:0000313" key="13">
    <source>
        <dbReference type="Proteomes" id="UP000053872"/>
    </source>
</evidence>
<dbReference type="Gene3D" id="3.10.250.10">
    <property type="entry name" value="SRCR-like domain"/>
    <property type="match status" value="2"/>
</dbReference>
<keyword evidence="8" id="KW-0325">Glycoprotein</keyword>
<proteinExistence type="predicted"/>
<comment type="caution">
    <text evidence="12">The sequence shown here is derived from an EMBL/GenBank/DDBJ whole genome shotgun (WGS) entry which is preliminary data.</text>
</comment>
<evidence type="ECO:0000256" key="4">
    <source>
        <dbReference type="ARBA" id="ARBA00022737"/>
    </source>
</evidence>
<feature type="disulfide bond" evidence="9">
    <location>
        <begin position="281"/>
        <end position="342"/>
    </location>
</feature>
<protein>
    <recommendedName>
        <fullName evidence="11">SRCR domain-containing protein</fullName>
    </recommendedName>
</protein>
<keyword evidence="5 10" id="KW-1133">Transmembrane helix</keyword>
<dbReference type="PANTHER" id="PTHR48071:SF27">
    <property type="entry name" value="SCAVENGER RECEPTOR CYSTEINE-RICH TYPE 1 PROTEIN M130-LIKE"/>
    <property type="match status" value="1"/>
</dbReference>
<feature type="transmembrane region" description="Helical" evidence="10">
    <location>
        <begin position="184"/>
        <end position="207"/>
    </location>
</feature>
<accession>A0A2I0LIC6</accession>
<feature type="non-terminal residue" evidence="12">
    <location>
        <position position="342"/>
    </location>
</feature>
<dbReference type="FunFam" id="3.10.250.10:FF:000016">
    <property type="entry name" value="Scavenger receptor cysteine-rich protein type 12"/>
    <property type="match status" value="1"/>
</dbReference>
<keyword evidence="2 10" id="KW-0812">Transmembrane</keyword>
<evidence type="ECO:0000256" key="8">
    <source>
        <dbReference type="ARBA" id="ARBA00023180"/>
    </source>
</evidence>
<organism evidence="12 13">
    <name type="scientific">Columba livia</name>
    <name type="common">Rock dove</name>
    <dbReference type="NCBI Taxonomy" id="8932"/>
    <lineage>
        <taxon>Eukaryota</taxon>
        <taxon>Metazoa</taxon>
        <taxon>Chordata</taxon>
        <taxon>Craniata</taxon>
        <taxon>Vertebrata</taxon>
        <taxon>Euteleostomi</taxon>
        <taxon>Archelosauria</taxon>
        <taxon>Archosauria</taxon>
        <taxon>Dinosauria</taxon>
        <taxon>Saurischia</taxon>
        <taxon>Theropoda</taxon>
        <taxon>Coelurosauria</taxon>
        <taxon>Aves</taxon>
        <taxon>Neognathae</taxon>
        <taxon>Neoaves</taxon>
        <taxon>Columbimorphae</taxon>
        <taxon>Columbiformes</taxon>
        <taxon>Columbidae</taxon>
        <taxon>Columba</taxon>
    </lineage>
</organism>
<dbReference type="Proteomes" id="UP000053872">
    <property type="component" value="Unassembled WGS sequence"/>
</dbReference>
<evidence type="ECO:0000256" key="5">
    <source>
        <dbReference type="ARBA" id="ARBA00022989"/>
    </source>
</evidence>
<evidence type="ECO:0000256" key="1">
    <source>
        <dbReference type="ARBA" id="ARBA00004167"/>
    </source>
</evidence>
<evidence type="ECO:0000256" key="2">
    <source>
        <dbReference type="ARBA" id="ARBA00022692"/>
    </source>
</evidence>
<keyword evidence="4" id="KW-0677">Repeat</keyword>
<evidence type="ECO:0000256" key="6">
    <source>
        <dbReference type="ARBA" id="ARBA00023136"/>
    </source>
</evidence>
<dbReference type="InterPro" id="IPR036772">
    <property type="entry name" value="SRCR-like_dom_sf"/>
</dbReference>
<keyword evidence="6 10" id="KW-0472">Membrane</keyword>
<dbReference type="AlphaFoldDB" id="A0A2I0LIC6"/>
<dbReference type="SMART" id="SM00202">
    <property type="entry name" value="SR"/>
    <property type="match status" value="2"/>
</dbReference>
<feature type="disulfide bond" evidence="9">
    <location>
        <begin position="124"/>
        <end position="134"/>
    </location>
</feature>
<name>A0A2I0LIC6_COLLI</name>
<evidence type="ECO:0000256" key="3">
    <source>
        <dbReference type="ARBA" id="ARBA00022729"/>
    </source>
</evidence>
<comment type="subcellular location">
    <subcellularLocation>
        <location evidence="1">Membrane</location>
        <topology evidence="1">Single-pass membrane protein</topology>
    </subcellularLocation>
</comment>
<dbReference type="PRINTS" id="PR00258">
    <property type="entry name" value="SPERACTRCPTR"/>
</dbReference>
<dbReference type="SUPFAM" id="SSF56487">
    <property type="entry name" value="SRCR-like"/>
    <property type="match status" value="2"/>
</dbReference>
<feature type="domain" description="SRCR" evidence="11">
    <location>
        <begin position="52"/>
        <end position="155"/>
    </location>
</feature>
<keyword evidence="7 9" id="KW-1015">Disulfide bond</keyword>
<evidence type="ECO:0000256" key="10">
    <source>
        <dbReference type="SAM" id="Phobius"/>
    </source>
</evidence>
<keyword evidence="3" id="KW-0732">Signal</keyword>
<evidence type="ECO:0000259" key="11">
    <source>
        <dbReference type="PROSITE" id="PS50287"/>
    </source>
</evidence>
<dbReference type="InterPro" id="IPR001190">
    <property type="entry name" value="SRCR"/>
</dbReference>
<evidence type="ECO:0000256" key="7">
    <source>
        <dbReference type="ARBA" id="ARBA00023157"/>
    </source>
</evidence>
<dbReference type="PANTHER" id="PTHR48071">
    <property type="entry name" value="SRCR DOMAIN-CONTAINING PROTEIN"/>
    <property type="match status" value="1"/>
</dbReference>
<dbReference type="Pfam" id="PF00530">
    <property type="entry name" value="SRCR"/>
    <property type="match status" value="2"/>
</dbReference>
<dbReference type="FunFam" id="3.10.250.10:FF:000004">
    <property type="entry name" value="Scavenger receptor cysteine-rich type 1 protein M130"/>
    <property type="match status" value="1"/>
</dbReference>
<gene>
    <name evidence="12" type="ORF">A306_00000165</name>
</gene>
<evidence type="ECO:0000256" key="9">
    <source>
        <dbReference type="PROSITE-ProRule" id="PRU00196"/>
    </source>
</evidence>